<reference evidence="8" key="2">
    <citation type="submission" date="2025-08" db="UniProtKB">
        <authorList>
            <consortium name="Ensembl"/>
        </authorList>
    </citation>
    <scope>IDENTIFICATION</scope>
</reference>
<dbReference type="Pfam" id="PF04382">
    <property type="entry name" value="SAB"/>
    <property type="match status" value="1"/>
</dbReference>
<dbReference type="AlphaFoldDB" id="A0A3Q1AZV9"/>
<feature type="compositionally biased region" description="Basic and acidic residues" evidence="6">
    <location>
        <begin position="602"/>
        <end position="633"/>
    </location>
</feature>
<comment type="subcellular location">
    <subcellularLocation>
        <location evidence="1">Cytoplasm</location>
        <location evidence="1">Cytoskeleton</location>
    </subcellularLocation>
</comment>
<dbReference type="GeneTree" id="ENSGT00940000157047"/>
<dbReference type="InterPro" id="IPR000299">
    <property type="entry name" value="FERM_domain"/>
</dbReference>
<evidence type="ECO:0000256" key="6">
    <source>
        <dbReference type="SAM" id="MobiDB-lite"/>
    </source>
</evidence>
<feature type="compositionally biased region" description="Basic and acidic residues" evidence="6">
    <location>
        <begin position="422"/>
        <end position="439"/>
    </location>
</feature>
<dbReference type="InterPro" id="IPR007477">
    <property type="entry name" value="SAB_dom"/>
</dbReference>
<dbReference type="PANTHER" id="PTHR23280">
    <property type="entry name" value="4.1 G PROTEIN"/>
    <property type="match status" value="1"/>
</dbReference>
<dbReference type="PRINTS" id="PR00661">
    <property type="entry name" value="ERMFAMILY"/>
</dbReference>
<dbReference type="InterPro" id="IPR000798">
    <property type="entry name" value="Ez/rad/moesin-like"/>
</dbReference>
<dbReference type="GO" id="GO:0005856">
    <property type="term" value="C:cytoskeleton"/>
    <property type="evidence" value="ECO:0007669"/>
    <property type="project" value="UniProtKB-SubCell"/>
</dbReference>
<evidence type="ECO:0000259" key="7">
    <source>
        <dbReference type="PROSITE" id="PS50057"/>
    </source>
</evidence>
<evidence type="ECO:0000256" key="4">
    <source>
        <dbReference type="ARBA" id="ARBA00023203"/>
    </source>
</evidence>
<dbReference type="InterPro" id="IPR035963">
    <property type="entry name" value="FERM_2"/>
</dbReference>
<dbReference type="Pfam" id="PF08736">
    <property type="entry name" value="FA"/>
    <property type="match status" value="1"/>
</dbReference>
<dbReference type="FunFam" id="1.20.80.10:FF:000001">
    <property type="entry name" value="Erythrocyte membrane protein band 4.1"/>
    <property type="match status" value="1"/>
</dbReference>
<dbReference type="InterPro" id="IPR011993">
    <property type="entry name" value="PH-like_dom_sf"/>
</dbReference>
<dbReference type="InterPro" id="IPR019747">
    <property type="entry name" value="FERM_CS"/>
</dbReference>
<dbReference type="Pfam" id="PF05902">
    <property type="entry name" value="4_1_CTD"/>
    <property type="match status" value="1"/>
</dbReference>
<dbReference type="Gene3D" id="1.20.80.10">
    <property type="match status" value="1"/>
</dbReference>
<dbReference type="PIRSF" id="PIRSF002304">
    <property type="entry name" value="Membrane_skeletal_4_1"/>
    <property type="match status" value="1"/>
</dbReference>
<dbReference type="Pfam" id="PF00373">
    <property type="entry name" value="FERM_M"/>
    <property type="match status" value="1"/>
</dbReference>
<dbReference type="STRING" id="80972.ENSAOCP00000006878"/>
<dbReference type="InterPro" id="IPR014352">
    <property type="entry name" value="FERM/acyl-CoA-bd_prot_sf"/>
</dbReference>
<dbReference type="InterPro" id="IPR018979">
    <property type="entry name" value="FERM_N"/>
</dbReference>
<dbReference type="GO" id="GO:0005198">
    <property type="term" value="F:structural molecule activity"/>
    <property type="evidence" value="ECO:0007669"/>
    <property type="project" value="InterPro"/>
</dbReference>
<dbReference type="SMART" id="SM01196">
    <property type="entry name" value="FERM_C"/>
    <property type="match status" value="1"/>
</dbReference>
<dbReference type="Ensembl" id="ENSAOCT00000003806.2">
    <property type="protein sequence ID" value="ENSAOCP00000006878.2"/>
    <property type="gene ID" value="ENSAOCG00000010612.2"/>
</dbReference>
<organism evidence="8 9">
    <name type="scientific">Amphiprion ocellaris</name>
    <name type="common">Clown anemonefish</name>
    <dbReference type="NCBI Taxonomy" id="80972"/>
    <lineage>
        <taxon>Eukaryota</taxon>
        <taxon>Metazoa</taxon>
        <taxon>Chordata</taxon>
        <taxon>Craniata</taxon>
        <taxon>Vertebrata</taxon>
        <taxon>Euteleostomi</taxon>
        <taxon>Actinopterygii</taxon>
        <taxon>Neopterygii</taxon>
        <taxon>Teleostei</taxon>
        <taxon>Neoteleostei</taxon>
        <taxon>Acanthomorphata</taxon>
        <taxon>Ovalentaria</taxon>
        <taxon>Pomacentridae</taxon>
        <taxon>Amphiprion</taxon>
    </lineage>
</organism>
<feature type="domain" description="FERM" evidence="7">
    <location>
        <begin position="62"/>
        <end position="343"/>
    </location>
</feature>
<keyword evidence="5" id="KW-0206">Cytoskeleton</keyword>
<dbReference type="SUPFAM" id="SSF50729">
    <property type="entry name" value="PH domain-like"/>
    <property type="match status" value="1"/>
</dbReference>
<dbReference type="InterPro" id="IPR019748">
    <property type="entry name" value="FERM_central"/>
</dbReference>
<dbReference type="CDD" id="cd14473">
    <property type="entry name" value="FERM_B-lobe"/>
    <property type="match status" value="1"/>
</dbReference>
<sequence>STTMLCEHFQSKSINFLINLSLDRCSLFVCQEQIEEDQVSHRSSTSRLSRSPLRGVKKVKIMQCKITLLDGSDYTLNVEKRVKGHVLFDKVCDHLNLLEKDYFGITYRDMENQKNWLDPSKELKKQIRTGPWNFAFNVKFYPPDPSQLTEDITRYYLCLQLRDDVVSGRLPCSFATHTVLGSYTVQSELGDYDPEELASDYISELRFAPNQTKELEEKVMELHKTYKGMTPAEAEMHFLENAKKLSMYGVDLHHAKDSEGVEIMLGVCASGLLIYRDRLRINRFAWPKILKISYKRNNFYIKIRPGEFEQFESTIGFKLPNHRAAKRLWKVCVEHHTFFRLVSPEAPPKKFLSLGSKFRYSGRTQAQTRRASSQIIRPAPFFERSSSKRYNMSRSLDGGKEQFVLVKLIAKGDIITTVTTEKKVEEDKSEQEDTHKDAAETPEAAATTPLRQDTKDTEPSADAVKHQTNISEMKRSFLETGGSTPGLTEWEKRLSSSPVHSPRAHEAPMIEPLEPQDVSCSPYIITDGATSSGPHGISLSTTMDDDVFMDGTLKEVEEKTPDSQDEVSERSVVKVSPGAVRQEVSQAISDKKGTLIILKDAEDKEDTEGKEMSTLDEKEKSVVPREHETDKNDMLPASMGKEMFKADTSVLTEAQTTEVKMLSTKMEIKTDDMIPLKGIDSPKKAMASWISEEVKTEASEVISVAAKEMKTSDGLKENAEIFTFEDIQSEQSESNLVQNTQQFSFCCPLHISTTTCCLPSFPPAAAKPSPDIVEVATKDMPVVHTETKTITYEAAEVDTNGDADPGVLLSAQTITSETTSTTTTTHITKTVKGGISETRIEKRIVITGDADIDHDEALAQAIKEAKEQHPDMSVTKVVVHKETEITPEEGED</sequence>
<dbReference type="GO" id="GO:0030866">
    <property type="term" value="P:cortical actin cytoskeleton organization"/>
    <property type="evidence" value="ECO:0007669"/>
    <property type="project" value="InterPro"/>
</dbReference>
<dbReference type="SUPFAM" id="SSF47031">
    <property type="entry name" value="Second domain of FERM"/>
    <property type="match status" value="1"/>
</dbReference>
<dbReference type="Gene3D" id="2.30.29.30">
    <property type="entry name" value="Pleckstrin-homology domain (PH domain)/Phosphotyrosine-binding domain (PTB)"/>
    <property type="match status" value="1"/>
</dbReference>
<reference evidence="8 9" key="1">
    <citation type="submission" date="2022-01" db="EMBL/GenBank/DDBJ databases">
        <title>A chromosome-scale genome assembly of the false clownfish, Amphiprion ocellaris.</title>
        <authorList>
            <person name="Ryu T."/>
        </authorList>
    </citation>
    <scope>NUCLEOTIDE SEQUENCE [LARGE SCALE GENOMIC DNA]</scope>
</reference>
<dbReference type="SMART" id="SM01195">
    <property type="entry name" value="FA"/>
    <property type="match status" value="1"/>
</dbReference>
<keyword evidence="3" id="KW-0597">Phosphoprotein</keyword>
<dbReference type="PROSITE" id="PS00660">
    <property type="entry name" value="FERM_1"/>
    <property type="match status" value="1"/>
</dbReference>
<dbReference type="GO" id="GO:0003779">
    <property type="term" value="F:actin binding"/>
    <property type="evidence" value="ECO:0007669"/>
    <property type="project" value="UniProtKB-KW"/>
</dbReference>
<dbReference type="PROSITE" id="PS00661">
    <property type="entry name" value="FERM_2"/>
    <property type="match status" value="1"/>
</dbReference>
<dbReference type="Gene3D" id="3.10.20.90">
    <property type="entry name" value="Phosphatidylinositol 3-kinase Catalytic Subunit, Chain A, domain 1"/>
    <property type="match status" value="1"/>
</dbReference>
<dbReference type="PROSITE" id="PS50057">
    <property type="entry name" value="FERM_3"/>
    <property type="match status" value="1"/>
</dbReference>
<feature type="region of interest" description="Disordered" evidence="6">
    <location>
        <begin position="602"/>
        <end position="634"/>
    </location>
</feature>
<keyword evidence="9" id="KW-1185">Reference proteome</keyword>
<dbReference type="PANTHER" id="PTHR23280:SF20">
    <property type="entry name" value="BAND 4.1-LIKE PROTEIN 3"/>
    <property type="match status" value="1"/>
</dbReference>
<dbReference type="GO" id="GO:0005886">
    <property type="term" value="C:plasma membrane"/>
    <property type="evidence" value="ECO:0007669"/>
    <property type="project" value="TreeGrafter"/>
</dbReference>
<evidence type="ECO:0000313" key="8">
    <source>
        <dbReference type="Ensembl" id="ENSAOCP00000006878.2"/>
    </source>
</evidence>
<dbReference type="InterPro" id="IPR014847">
    <property type="entry name" value="FA"/>
</dbReference>
<proteinExistence type="predicted"/>
<evidence type="ECO:0000256" key="2">
    <source>
        <dbReference type="ARBA" id="ARBA00022490"/>
    </source>
</evidence>
<dbReference type="Proteomes" id="UP001501940">
    <property type="component" value="Chromosome 10"/>
</dbReference>
<protein>
    <recommendedName>
        <fullName evidence="7">FERM domain-containing protein</fullName>
    </recommendedName>
</protein>
<dbReference type="SMART" id="SM00295">
    <property type="entry name" value="B41"/>
    <property type="match status" value="1"/>
</dbReference>
<keyword evidence="2" id="KW-0963">Cytoplasm</keyword>
<reference evidence="8" key="3">
    <citation type="submission" date="2025-09" db="UniProtKB">
        <authorList>
            <consortium name="Ensembl"/>
        </authorList>
    </citation>
    <scope>IDENTIFICATION</scope>
</reference>
<dbReference type="InterPro" id="IPR019749">
    <property type="entry name" value="Band_41_domain"/>
</dbReference>
<dbReference type="CDD" id="cd13184">
    <property type="entry name" value="FERM_C_4_1_family"/>
    <property type="match status" value="1"/>
</dbReference>
<dbReference type="InterPro" id="IPR018980">
    <property type="entry name" value="FERM_PH-like_C"/>
</dbReference>
<keyword evidence="4" id="KW-0009">Actin-binding</keyword>
<dbReference type="InterPro" id="IPR029071">
    <property type="entry name" value="Ubiquitin-like_domsf"/>
</dbReference>
<dbReference type="Pfam" id="PF09380">
    <property type="entry name" value="FERM_C"/>
    <property type="match status" value="1"/>
</dbReference>
<feature type="region of interest" description="Disordered" evidence="6">
    <location>
        <begin position="422"/>
        <end position="465"/>
    </location>
</feature>
<evidence type="ECO:0000256" key="1">
    <source>
        <dbReference type="ARBA" id="ARBA00004245"/>
    </source>
</evidence>
<dbReference type="InterPro" id="IPR008379">
    <property type="entry name" value="Band_4.1_C"/>
</dbReference>
<dbReference type="SUPFAM" id="SSF54236">
    <property type="entry name" value="Ubiquitin-like"/>
    <property type="match status" value="1"/>
</dbReference>
<evidence type="ECO:0000256" key="5">
    <source>
        <dbReference type="ARBA" id="ARBA00023212"/>
    </source>
</evidence>
<evidence type="ECO:0000256" key="3">
    <source>
        <dbReference type="ARBA" id="ARBA00022553"/>
    </source>
</evidence>
<dbReference type="FunFam" id="3.10.20.90:FF:000002">
    <property type="entry name" value="Erythrocyte protein band 4.1-like 3"/>
    <property type="match status" value="1"/>
</dbReference>
<dbReference type="Pfam" id="PF09379">
    <property type="entry name" value="FERM_N"/>
    <property type="match status" value="1"/>
</dbReference>
<dbReference type="GO" id="GO:0031032">
    <property type="term" value="P:actomyosin structure organization"/>
    <property type="evidence" value="ECO:0007669"/>
    <property type="project" value="TreeGrafter"/>
</dbReference>
<dbReference type="FunFam" id="2.30.29.30:FF:000001">
    <property type="entry name" value="Erythrocyte membrane protein band 4.1"/>
    <property type="match status" value="1"/>
</dbReference>
<dbReference type="PRINTS" id="PR00935">
    <property type="entry name" value="BAND41"/>
</dbReference>
<evidence type="ECO:0000313" key="9">
    <source>
        <dbReference type="Proteomes" id="UP001501940"/>
    </source>
</evidence>
<name>A0A3Q1AZV9_AMPOC</name>
<accession>A0A3Q1AZV9</accession>